<proteinExistence type="predicted"/>
<reference evidence="2 3" key="1">
    <citation type="submission" date="2018-10" db="EMBL/GenBank/DDBJ databases">
        <title>Natrarchaeobius chitinivorans gen. nov., sp. nov., and Natrarchaeobius haloalkaliphilus sp. nov., alkaliphilic, chitin-utilizing haloarchaea from hypersaline alkaline lakes.</title>
        <authorList>
            <person name="Sorokin D.Y."/>
            <person name="Elcheninov A.G."/>
            <person name="Kostrikina N.A."/>
            <person name="Bale N.J."/>
            <person name="Sinninghe Damste J.S."/>
            <person name="Khijniak T.V."/>
            <person name="Kublanov I.V."/>
            <person name="Toshchakov S.V."/>
        </authorList>
    </citation>
    <scope>NUCLEOTIDE SEQUENCE [LARGE SCALE GENOMIC DNA]</scope>
    <source>
        <strain evidence="2 3">AArcht4T</strain>
    </source>
</reference>
<sequence length="90" mass="10655">MEYSPRYRLFPTIEQRESLDWTRDIVRQLRSGSLRRHACEDCDRCGHSLCVCKSRLSREPRQAVRRSLTTSLKQETPASRKPHQRLSRQG</sequence>
<feature type="compositionally biased region" description="Basic residues" evidence="1">
    <location>
        <begin position="80"/>
        <end position="90"/>
    </location>
</feature>
<dbReference type="Proteomes" id="UP000282323">
    <property type="component" value="Unassembled WGS sequence"/>
</dbReference>
<evidence type="ECO:0000313" key="3">
    <source>
        <dbReference type="Proteomes" id="UP000282323"/>
    </source>
</evidence>
<comment type="caution">
    <text evidence="2">The sequence shown here is derived from an EMBL/GenBank/DDBJ whole genome shotgun (WGS) entry which is preliminary data.</text>
</comment>
<organism evidence="2 3">
    <name type="scientific">Natrarchaeobius chitinivorans</name>
    <dbReference type="NCBI Taxonomy" id="1679083"/>
    <lineage>
        <taxon>Archaea</taxon>
        <taxon>Methanobacteriati</taxon>
        <taxon>Methanobacteriota</taxon>
        <taxon>Stenosarchaea group</taxon>
        <taxon>Halobacteria</taxon>
        <taxon>Halobacteriales</taxon>
        <taxon>Natrialbaceae</taxon>
        <taxon>Natrarchaeobius</taxon>
    </lineage>
</organism>
<protein>
    <submittedName>
        <fullName evidence="2">Uncharacterized protein</fullName>
    </submittedName>
</protein>
<feature type="compositionally biased region" description="Polar residues" evidence="1">
    <location>
        <begin position="67"/>
        <end position="77"/>
    </location>
</feature>
<feature type="region of interest" description="Disordered" evidence="1">
    <location>
        <begin position="63"/>
        <end position="90"/>
    </location>
</feature>
<accession>A0A3N6NE82</accession>
<gene>
    <name evidence="2" type="ORF">EA473_03675</name>
</gene>
<keyword evidence="3" id="KW-1185">Reference proteome</keyword>
<evidence type="ECO:0000256" key="1">
    <source>
        <dbReference type="SAM" id="MobiDB-lite"/>
    </source>
</evidence>
<evidence type="ECO:0000313" key="2">
    <source>
        <dbReference type="EMBL" id="RQG97182.1"/>
    </source>
</evidence>
<name>A0A3N6NE82_NATCH</name>
<dbReference type="EMBL" id="REGA01000002">
    <property type="protein sequence ID" value="RQG97182.1"/>
    <property type="molecule type" value="Genomic_DNA"/>
</dbReference>
<dbReference type="AlphaFoldDB" id="A0A3N6NE82"/>